<name>A0A1A8XV13_9PROT</name>
<sequence length="342" mass="37346">MGILDWFKNRPAQFDPDGVSEEMIRSATEKAITLTNPRLKVLPSCYLHLAPAVKISIEFLRTLIQALPAARPVSPASWAADPAWRAFFGAPGDITVALGRSDNLRTLFAKAPELDEACLVLGMAFSEQHVFGLALQGDMVHRDVVQTSVSFSDHRAHICSRDESRLRRIAGVQAFEYLLARALVEIGGDRVERQELEGKRALLRARLRLLQQHGPGLGSMFGSPPAGRGEQAGLEAELVANERQLEAIGDSQSALAMELEALREVLAKPEQYLHVGQRQLRLNTMNVVLDGKSTEAAAEVAFSVAELTGPPPVQRAFVLARVTRAELPATQGINFADAARYL</sequence>
<dbReference type="STRING" id="1860102.ACCAA_640045"/>
<dbReference type="EMBL" id="FLQX01000143">
    <property type="protein sequence ID" value="SBT08864.1"/>
    <property type="molecule type" value="Genomic_DNA"/>
</dbReference>
<keyword evidence="2" id="KW-1185">Reference proteome</keyword>
<reference evidence="1 2" key="1">
    <citation type="submission" date="2016-06" db="EMBL/GenBank/DDBJ databases">
        <authorList>
            <person name="Kjaerup R.B."/>
            <person name="Dalgaard T.S."/>
            <person name="Juul-Madsen H.R."/>
        </authorList>
    </citation>
    <scope>NUCLEOTIDE SEQUENCE [LARGE SCALE GENOMIC DNA]</scope>
    <source>
        <strain evidence="1">3</strain>
    </source>
</reference>
<protein>
    <submittedName>
        <fullName evidence="1">Uncharacterized protein</fullName>
    </submittedName>
</protein>
<dbReference type="Proteomes" id="UP000199169">
    <property type="component" value="Unassembled WGS sequence"/>
</dbReference>
<proteinExistence type="predicted"/>
<organism evidence="1 2">
    <name type="scientific">Candidatus Accumulibacter aalborgensis</name>
    <dbReference type="NCBI Taxonomy" id="1860102"/>
    <lineage>
        <taxon>Bacteria</taxon>
        <taxon>Pseudomonadati</taxon>
        <taxon>Pseudomonadota</taxon>
        <taxon>Betaproteobacteria</taxon>
        <taxon>Candidatus Accumulibacter</taxon>
    </lineage>
</organism>
<evidence type="ECO:0000313" key="2">
    <source>
        <dbReference type="Proteomes" id="UP000199169"/>
    </source>
</evidence>
<dbReference type="AlphaFoldDB" id="A0A1A8XV13"/>
<gene>
    <name evidence="1" type="ORF">ACCAA_640045</name>
</gene>
<accession>A0A1A8XV13</accession>
<evidence type="ECO:0000313" key="1">
    <source>
        <dbReference type="EMBL" id="SBT08864.1"/>
    </source>
</evidence>
<dbReference type="RefSeq" id="WP_186408492.1">
    <property type="nucleotide sequence ID" value="NZ_FLQX01000143.1"/>
</dbReference>